<dbReference type="GO" id="GO:0044458">
    <property type="term" value="P:motile cilium assembly"/>
    <property type="evidence" value="ECO:0007669"/>
    <property type="project" value="TreeGrafter"/>
</dbReference>
<dbReference type="InterPro" id="IPR029676">
    <property type="entry name" value="CFAP221"/>
</dbReference>
<reference evidence="1" key="1">
    <citation type="thesis" date="2021" institute="BYU ScholarsArchive" country="Provo, UT, USA">
        <title>Applications of and Algorithms for Genome Assembly and Genomic Analyses with an Emphasis on Marine Teleosts.</title>
        <authorList>
            <person name="Pickett B.D."/>
        </authorList>
    </citation>
    <scope>NUCLEOTIDE SEQUENCE</scope>
    <source>
        <strain evidence="1">HI-2016</strain>
    </source>
</reference>
<dbReference type="PANTHER" id="PTHR46500:SF1">
    <property type="entry name" value="CILIA- AND FLAGELLA-ASSOCIATED PROTEIN 221"/>
    <property type="match status" value="1"/>
</dbReference>
<accession>A0A8T2PJN9</accession>
<comment type="caution">
    <text evidence="1">The sequence shown here is derived from an EMBL/GenBank/DDBJ whole genome shotgun (WGS) entry which is preliminary data.</text>
</comment>
<dbReference type="PANTHER" id="PTHR46500">
    <property type="entry name" value="CILIA- AND FLAGELLA-ASSOCIATED PROTEIN 221"/>
    <property type="match status" value="1"/>
</dbReference>
<protein>
    <submittedName>
        <fullName evidence="1">Uncharacterized protein</fullName>
    </submittedName>
</protein>
<dbReference type="GO" id="GO:0003341">
    <property type="term" value="P:cilium movement"/>
    <property type="evidence" value="ECO:0007669"/>
    <property type="project" value="InterPro"/>
</dbReference>
<organism evidence="1 2">
    <name type="scientific">Albula glossodonta</name>
    <name type="common">roundjaw bonefish</name>
    <dbReference type="NCBI Taxonomy" id="121402"/>
    <lineage>
        <taxon>Eukaryota</taxon>
        <taxon>Metazoa</taxon>
        <taxon>Chordata</taxon>
        <taxon>Craniata</taxon>
        <taxon>Vertebrata</taxon>
        <taxon>Euteleostomi</taxon>
        <taxon>Actinopterygii</taxon>
        <taxon>Neopterygii</taxon>
        <taxon>Teleostei</taxon>
        <taxon>Albuliformes</taxon>
        <taxon>Albulidae</taxon>
        <taxon>Albula</taxon>
    </lineage>
</organism>
<feature type="non-terminal residue" evidence="1">
    <location>
        <position position="1"/>
    </location>
</feature>
<dbReference type="AlphaFoldDB" id="A0A8T2PJN9"/>
<keyword evidence="2" id="KW-1185">Reference proteome</keyword>
<gene>
    <name evidence="1" type="ORF">JZ751_028176</name>
</gene>
<dbReference type="Proteomes" id="UP000824540">
    <property type="component" value="Unassembled WGS sequence"/>
</dbReference>
<evidence type="ECO:0000313" key="2">
    <source>
        <dbReference type="Proteomes" id="UP000824540"/>
    </source>
</evidence>
<sequence length="177" mass="19762">MEVACSAPEAFSGGLQKKSSLPLGQLVEETRRGADVPHHLLETKIFAKLQGNDVIQAEPSAIHFGGFELGKKYHQVLYRLVPGLSYTVKVNFCPDEWRYFYDCIRIHCPGDDNLLVPVHAYPIINDLEIPPHVSLPPVPLGESISHAIPLSCSCPIDFEFQVYCIEPHRAFNIQPLS</sequence>
<proteinExistence type="predicted"/>
<name>A0A8T2PJN9_9TELE</name>
<dbReference type="GO" id="GO:0097729">
    <property type="term" value="C:9+2 motile cilium"/>
    <property type="evidence" value="ECO:0007669"/>
    <property type="project" value="TreeGrafter"/>
</dbReference>
<dbReference type="EMBL" id="JAFBMS010000009">
    <property type="protein sequence ID" value="KAG9349728.1"/>
    <property type="molecule type" value="Genomic_DNA"/>
</dbReference>
<evidence type="ECO:0000313" key="1">
    <source>
        <dbReference type="EMBL" id="KAG9349728.1"/>
    </source>
</evidence>
<dbReference type="OrthoDB" id="5538672at2759"/>